<dbReference type="GO" id="GO:0005506">
    <property type="term" value="F:iron ion binding"/>
    <property type="evidence" value="ECO:0007669"/>
    <property type="project" value="InterPro"/>
</dbReference>
<dbReference type="OrthoDB" id="9770329at2"/>
<evidence type="ECO:0000259" key="8">
    <source>
        <dbReference type="Pfam" id="PF04116"/>
    </source>
</evidence>
<accession>H0R5U3</accession>
<feature type="transmembrane region" description="Helical" evidence="7">
    <location>
        <begin position="65"/>
        <end position="82"/>
    </location>
</feature>
<proteinExistence type="predicted"/>
<evidence type="ECO:0000256" key="2">
    <source>
        <dbReference type="ARBA" id="ARBA00022692"/>
    </source>
</evidence>
<dbReference type="AlphaFoldDB" id="H0R5U3"/>
<dbReference type="GO" id="GO:0050479">
    <property type="term" value="F:glyceryl-ether monooxygenase activity"/>
    <property type="evidence" value="ECO:0007669"/>
    <property type="project" value="TreeGrafter"/>
</dbReference>
<dbReference type="InterPro" id="IPR006694">
    <property type="entry name" value="Fatty_acid_hydroxylase"/>
</dbReference>
<name>H0R5U3_9ACTN</name>
<dbReference type="Pfam" id="PF04116">
    <property type="entry name" value="FA_hydroxylase"/>
    <property type="match status" value="1"/>
</dbReference>
<dbReference type="GO" id="GO:0016020">
    <property type="term" value="C:membrane"/>
    <property type="evidence" value="ECO:0007669"/>
    <property type="project" value="GOC"/>
</dbReference>
<evidence type="ECO:0000256" key="5">
    <source>
        <dbReference type="ARBA" id="ARBA00023098"/>
    </source>
</evidence>
<dbReference type="PANTHER" id="PTHR21624:SF1">
    <property type="entry name" value="ALKYLGLYCEROL MONOOXYGENASE"/>
    <property type="match status" value="1"/>
</dbReference>
<evidence type="ECO:0000256" key="6">
    <source>
        <dbReference type="ARBA" id="ARBA00023136"/>
    </source>
</evidence>
<gene>
    <name evidence="9" type="ORF">GOEFS_115_00840</name>
</gene>
<sequence>MNEIVDIAFYTVPVFILLIAIEIFALSRERNEEKMKHKGYSWRDSATSVSIYGIGRVVNPLGGRFIALPIVLIFSMLTPMHLSPSSPWVWVLAIVGVDLSYYWQHRLQHRVRFLWAAHSVHHSSQHFNMTTAIRLSWLIPGSFLVAVVDIPLALIGIPAWMIFLSHTIVLLFQFPIHTEKIGKLPDFIEFIFNTPSHHRVHHGVNNPYLDKNYAGILIVWDRLFGTYAHEIEPVRYGLTRNIDTHNPIKANYHEFVAMVRDVRKARSWRGRVAYILGPPGFSETQSEVAADAHIRGSDKVLQDS</sequence>
<dbReference type="InterPro" id="IPR051689">
    <property type="entry name" value="Sterol_desaturase/TMEM195"/>
</dbReference>
<keyword evidence="2 7" id="KW-0812">Transmembrane</keyword>
<dbReference type="EMBL" id="BAEH01000115">
    <property type="protein sequence ID" value="GAB20444.1"/>
    <property type="molecule type" value="Genomic_DNA"/>
</dbReference>
<reference evidence="9 10" key="1">
    <citation type="submission" date="2011-12" db="EMBL/GenBank/DDBJ databases">
        <title>Whole genome shotgun sequence of Gordonia effusa NBRC 100432.</title>
        <authorList>
            <person name="Yoshida I."/>
            <person name="Takarada H."/>
            <person name="Hosoyama A."/>
            <person name="Tsuchikane K."/>
            <person name="Katsumata H."/>
            <person name="Yamazaki S."/>
            <person name="Fujita N."/>
        </authorList>
    </citation>
    <scope>NUCLEOTIDE SEQUENCE [LARGE SCALE GENOMIC DNA]</scope>
    <source>
        <strain evidence="9 10">NBRC 100432</strain>
    </source>
</reference>
<protein>
    <recommendedName>
        <fullName evidence="8">Fatty acid hydroxylase domain-containing protein</fullName>
    </recommendedName>
</protein>
<evidence type="ECO:0000256" key="4">
    <source>
        <dbReference type="ARBA" id="ARBA00023002"/>
    </source>
</evidence>
<feature type="transmembrane region" description="Helical" evidence="7">
    <location>
        <begin position="88"/>
        <end position="105"/>
    </location>
</feature>
<comment type="caution">
    <text evidence="9">The sequence shown here is derived from an EMBL/GenBank/DDBJ whole genome shotgun (WGS) entry which is preliminary data.</text>
</comment>
<keyword evidence="5" id="KW-0443">Lipid metabolism</keyword>
<dbReference type="GO" id="GO:0006643">
    <property type="term" value="P:membrane lipid metabolic process"/>
    <property type="evidence" value="ECO:0007669"/>
    <property type="project" value="TreeGrafter"/>
</dbReference>
<comment type="subcellular location">
    <subcellularLocation>
        <location evidence="1">Endomembrane system</location>
        <topology evidence="1">Multi-pass membrane protein</topology>
    </subcellularLocation>
</comment>
<dbReference type="RefSeq" id="WP_007319779.1">
    <property type="nucleotide sequence ID" value="NZ_BAEH01000115.1"/>
</dbReference>
<evidence type="ECO:0000313" key="10">
    <source>
        <dbReference type="Proteomes" id="UP000035034"/>
    </source>
</evidence>
<dbReference type="PANTHER" id="PTHR21624">
    <property type="entry name" value="STEROL DESATURASE-RELATED PROTEIN"/>
    <property type="match status" value="1"/>
</dbReference>
<evidence type="ECO:0000256" key="3">
    <source>
        <dbReference type="ARBA" id="ARBA00022989"/>
    </source>
</evidence>
<dbReference type="GO" id="GO:0008610">
    <property type="term" value="P:lipid biosynthetic process"/>
    <property type="evidence" value="ECO:0007669"/>
    <property type="project" value="InterPro"/>
</dbReference>
<feature type="transmembrane region" description="Helical" evidence="7">
    <location>
        <begin position="7"/>
        <end position="26"/>
    </location>
</feature>
<evidence type="ECO:0000256" key="1">
    <source>
        <dbReference type="ARBA" id="ARBA00004127"/>
    </source>
</evidence>
<dbReference type="GO" id="GO:0012505">
    <property type="term" value="C:endomembrane system"/>
    <property type="evidence" value="ECO:0007669"/>
    <property type="project" value="UniProtKB-SubCell"/>
</dbReference>
<keyword evidence="10" id="KW-1185">Reference proteome</keyword>
<evidence type="ECO:0000313" key="9">
    <source>
        <dbReference type="EMBL" id="GAB20444.1"/>
    </source>
</evidence>
<keyword evidence="4" id="KW-0560">Oxidoreductase</keyword>
<keyword evidence="6 7" id="KW-0472">Membrane</keyword>
<organism evidence="9 10">
    <name type="scientific">Gordonia effusa NBRC 100432</name>
    <dbReference type="NCBI Taxonomy" id="1077974"/>
    <lineage>
        <taxon>Bacteria</taxon>
        <taxon>Bacillati</taxon>
        <taxon>Actinomycetota</taxon>
        <taxon>Actinomycetes</taxon>
        <taxon>Mycobacteriales</taxon>
        <taxon>Gordoniaceae</taxon>
        <taxon>Gordonia</taxon>
    </lineage>
</organism>
<dbReference type="eggNOG" id="COG3000">
    <property type="taxonomic scope" value="Bacteria"/>
</dbReference>
<feature type="transmembrane region" description="Helical" evidence="7">
    <location>
        <begin position="126"/>
        <end position="146"/>
    </location>
</feature>
<evidence type="ECO:0000256" key="7">
    <source>
        <dbReference type="SAM" id="Phobius"/>
    </source>
</evidence>
<dbReference type="STRING" id="1077974.GOEFS_115_00840"/>
<keyword evidence="3 7" id="KW-1133">Transmembrane helix</keyword>
<feature type="domain" description="Fatty acid hydroxylase" evidence="8">
    <location>
        <begin position="90"/>
        <end position="226"/>
    </location>
</feature>
<dbReference type="Proteomes" id="UP000035034">
    <property type="component" value="Unassembled WGS sequence"/>
</dbReference>